<evidence type="ECO:0000256" key="1">
    <source>
        <dbReference type="SAM" id="Phobius"/>
    </source>
</evidence>
<dbReference type="EMBL" id="CM001742">
    <property type="protein sequence ID" value="KJB19092.1"/>
    <property type="molecule type" value="Genomic_DNA"/>
</dbReference>
<dbReference type="AlphaFoldDB" id="A0A0D2ML21"/>
<reference evidence="2 3" key="1">
    <citation type="journal article" date="2012" name="Nature">
        <title>Repeated polyploidization of Gossypium genomes and the evolution of spinnable cotton fibres.</title>
        <authorList>
            <person name="Paterson A.H."/>
            <person name="Wendel J.F."/>
            <person name="Gundlach H."/>
            <person name="Guo H."/>
            <person name="Jenkins J."/>
            <person name="Jin D."/>
            <person name="Llewellyn D."/>
            <person name="Showmaker K.C."/>
            <person name="Shu S."/>
            <person name="Udall J."/>
            <person name="Yoo M.J."/>
            <person name="Byers R."/>
            <person name="Chen W."/>
            <person name="Doron-Faigenboim A."/>
            <person name="Duke M.V."/>
            <person name="Gong L."/>
            <person name="Grimwood J."/>
            <person name="Grover C."/>
            <person name="Grupp K."/>
            <person name="Hu G."/>
            <person name="Lee T.H."/>
            <person name="Li J."/>
            <person name="Lin L."/>
            <person name="Liu T."/>
            <person name="Marler B.S."/>
            <person name="Page J.T."/>
            <person name="Roberts A.W."/>
            <person name="Romanel E."/>
            <person name="Sanders W.S."/>
            <person name="Szadkowski E."/>
            <person name="Tan X."/>
            <person name="Tang H."/>
            <person name="Xu C."/>
            <person name="Wang J."/>
            <person name="Wang Z."/>
            <person name="Zhang D."/>
            <person name="Zhang L."/>
            <person name="Ashrafi H."/>
            <person name="Bedon F."/>
            <person name="Bowers J.E."/>
            <person name="Brubaker C.L."/>
            <person name="Chee P.W."/>
            <person name="Das S."/>
            <person name="Gingle A.R."/>
            <person name="Haigler C.H."/>
            <person name="Harker D."/>
            <person name="Hoffmann L.V."/>
            <person name="Hovav R."/>
            <person name="Jones D.C."/>
            <person name="Lemke C."/>
            <person name="Mansoor S."/>
            <person name="ur Rahman M."/>
            <person name="Rainville L.N."/>
            <person name="Rambani A."/>
            <person name="Reddy U.K."/>
            <person name="Rong J.K."/>
            <person name="Saranga Y."/>
            <person name="Scheffler B.E."/>
            <person name="Scheffler J.A."/>
            <person name="Stelly D.M."/>
            <person name="Triplett B.A."/>
            <person name="Van Deynze A."/>
            <person name="Vaslin M.F."/>
            <person name="Waghmare V.N."/>
            <person name="Walford S.A."/>
            <person name="Wright R.J."/>
            <person name="Zaki E.A."/>
            <person name="Zhang T."/>
            <person name="Dennis E.S."/>
            <person name="Mayer K.F."/>
            <person name="Peterson D.G."/>
            <person name="Rokhsar D.S."/>
            <person name="Wang X."/>
            <person name="Schmutz J."/>
        </authorList>
    </citation>
    <scope>NUCLEOTIDE SEQUENCE [LARGE SCALE GENOMIC DNA]</scope>
</reference>
<dbReference type="OMA" id="YSHQIHT"/>
<sequence length="90" mass="10623">MEKSTLTTLPLYSHQIHTLKTWLYWSNQKKKWNNTQKLASNMANEELQAFCSSKPLLFRKSIHVQAAIYILPCIAFFSLYNLQMRVINIM</sequence>
<keyword evidence="3" id="KW-1185">Reference proteome</keyword>
<accession>A0A0D2ML21</accession>
<organism evidence="2 3">
    <name type="scientific">Gossypium raimondii</name>
    <name type="common">Peruvian cotton</name>
    <name type="synonym">Gossypium klotzschianum subsp. raimondii</name>
    <dbReference type="NCBI Taxonomy" id="29730"/>
    <lineage>
        <taxon>Eukaryota</taxon>
        <taxon>Viridiplantae</taxon>
        <taxon>Streptophyta</taxon>
        <taxon>Embryophyta</taxon>
        <taxon>Tracheophyta</taxon>
        <taxon>Spermatophyta</taxon>
        <taxon>Magnoliopsida</taxon>
        <taxon>eudicotyledons</taxon>
        <taxon>Gunneridae</taxon>
        <taxon>Pentapetalae</taxon>
        <taxon>rosids</taxon>
        <taxon>malvids</taxon>
        <taxon>Malvales</taxon>
        <taxon>Malvaceae</taxon>
        <taxon>Malvoideae</taxon>
        <taxon>Gossypium</taxon>
    </lineage>
</organism>
<feature type="transmembrane region" description="Helical" evidence="1">
    <location>
        <begin position="62"/>
        <end position="82"/>
    </location>
</feature>
<evidence type="ECO:0000313" key="3">
    <source>
        <dbReference type="Proteomes" id="UP000032304"/>
    </source>
</evidence>
<keyword evidence="1" id="KW-0472">Membrane</keyword>
<dbReference type="Gramene" id="KJB19092">
    <property type="protein sequence ID" value="KJB19092"/>
    <property type="gene ID" value="B456_003G084500"/>
</dbReference>
<evidence type="ECO:0000313" key="2">
    <source>
        <dbReference type="EMBL" id="KJB19092.1"/>
    </source>
</evidence>
<keyword evidence="1" id="KW-1133">Transmembrane helix</keyword>
<name>A0A0D2ML21_GOSRA</name>
<proteinExistence type="predicted"/>
<protein>
    <submittedName>
        <fullName evidence="2">Uncharacterized protein</fullName>
    </submittedName>
</protein>
<dbReference type="Proteomes" id="UP000032304">
    <property type="component" value="Chromosome 3"/>
</dbReference>
<keyword evidence="1" id="KW-0812">Transmembrane</keyword>
<gene>
    <name evidence="2" type="ORF">B456_003G084500</name>
</gene>